<dbReference type="SUPFAM" id="SSF54593">
    <property type="entry name" value="Glyoxalase/Bleomycin resistance protein/Dihydroxybiphenyl dioxygenase"/>
    <property type="match status" value="1"/>
</dbReference>
<dbReference type="HOGENOM" id="CLU_1118392_0_0_9"/>
<evidence type="ECO:0000259" key="1">
    <source>
        <dbReference type="Pfam" id="PF13468"/>
    </source>
</evidence>
<feature type="domain" description="Glyoxalase-like" evidence="1">
    <location>
        <begin position="8"/>
        <end position="182"/>
    </location>
</feature>
<accession>C2XT11</accession>
<dbReference type="InterPro" id="IPR029068">
    <property type="entry name" value="Glyas_Bleomycin-R_OHBP_Dase"/>
</dbReference>
<proteinExistence type="predicted"/>
<dbReference type="Gene3D" id="3.10.180.10">
    <property type="entry name" value="2,3-Dihydroxybiphenyl 1,2-Dioxygenase, domain 1"/>
    <property type="match status" value="1"/>
</dbReference>
<sequence>MWWKNMKIDHLVINVNKEIQENKETIKNVHSIGLPYVPKWGKGTKGFKVSNIWIGKEYLELVRIKTKDGGGWVQEWVQKYCDGHRGLIGLAIDVENIDKVYGKMIEGGIGITKPEPLQYKWFFNLFKKTMPWKNAYIQPMKGMPFQFFLQQMDDQKSREYMEKYMYPNSLEQGITGINTVKLYGEITNEDRDIISCLFSDVTNEEEEIVIRLNNQMIYLIQSDEHFTEIILDCKSEAHREKKLNIENVTLINK</sequence>
<name>C2XT11_BACMY</name>
<dbReference type="Proteomes" id="UP000001753">
    <property type="component" value="Chromosome"/>
</dbReference>
<gene>
    <name evidence="2" type="ORF">bcere0026_18290</name>
</gene>
<dbReference type="InterPro" id="IPR025870">
    <property type="entry name" value="Glyoxalase-like_dom"/>
</dbReference>
<dbReference type="AlphaFoldDB" id="C2XT11"/>
<comment type="caution">
    <text evidence="2">The sequence shown here is derived from an EMBL/GenBank/DDBJ whole genome shotgun (WGS) entry which is preliminary data.</text>
</comment>
<dbReference type="EMBL" id="ACMP01000061">
    <property type="protein sequence ID" value="EEL71151.1"/>
    <property type="molecule type" value="Genomic_DNA"/>
</dbReference>
<evidence type="ECO:0000313" key="2">
    <source>
        <dbReference type="EMBL" id="EEL71151.1"/>
    </source>
</evidence>
<reference evidence="2" key="1">
    <citation type="journal article" date="2012" name="Genome Res.">
        <title>Genomic characterization of the Bacillus cereus sensu lato species: Backdrop to the evolution of Bacillus anthracis.</title>
        <authorList>
            <person name="Zwick M.E."/>
            <person name="Joseph S.J."/>
            <person name="Didelot X."/>
            <person name="Chen P.E."/>
            <person name="Bishop-Lilly K.A."/>
            <person name="Stewart A.C."/>
            <person name="Willner K."/>
            <person name="Nolan N."/>
            <person name="Lentz S."/>
            <person name="Thomason M.K."/>
            <person name="Sozhamannan S."/>
            <person name="Mateczun A.J."/>
            <person name="Du L."/>
            <person name="Read T.D."/>
        </authorList>
    </citation>
    <scope>NUCLEOTIDE SEQUENCE [LARGE SCALE GENOMIC DNA]</scope>
    <source>
        <strain evidence="2">AH603</strain>
    </source>
</reference>
<dbReference type="Pfam" id="PF13468">
    <property type="entry name" value="Glyoxalase_3"/>
    <property type="match status" value="1"/>
</dbReference>
<organism evidence="2">
    <name type="scientific">Bacillus mycoides</name>
    <dbReference type="NCBI Taxonomy" id="1405"/>
    <lineage>
        <taxon>Bacteria</taxon>
        <taxon>Bacillati</taxon>
        <taxon>Bacillota</taxon>
        <taxon>Bacilli</taxon>
        <taxon>Bacillales</taxon>
        <taxon>Bacillaceae</taxon>
        <taxon>Bacillus</taxon>
        <taxon>Bacillus cereus group</taxon>
    </lineage>
</organism>
<protein>
    <recommendedName>
        <fullName evidence="1">Glyoxalase-like domain-containing protein</fullName>
    </recommendedName>
</protein>